<evidence type="ECO:0000313" key="3">
    <source>
        <dbReference type="Proteomes" id="UP000229816"/>
    </source>
</evidence>
<dbReference type="Proteomes" id="UP000229816">
    <property type="component" value="Unassembled WGS sequence"/>
</dbReference>
<accession>A0A2M8ES78</accession>
<proteinExistence type="predicted"/>
<dbReference type="EMBL" id="PFSF01000060">
    <property type="protein sequence ID" value="PJC27964.1"/>
    <property type="molecule type" value="Genomic_DNA"/>
</dbReference>
<name>A0A2M8ES78_9BACT</name>
<organism evidence="2 3">
    <name type="scientific">Candidatus Shapirobacteria bacterium CG_4_9_14_0_2_um_filter_39_11</name>
    <dbReference type="NCBI Taxonomy" id="1974478"/>
    <lineage>
        <taxon>Bacteria</taxon>
        <taxon>Candidatus Shapironibacteriota</taxon>
    </lineage>
</organism>
<gene>
    <name evidence="2" type="ORF">CO054_02690</name>
</gene>
<dbReference type="AlphaFoldDB" id="A0A2M8ES78"/>
<sequence>MIILKRERKRGASPSRILARVLKFLFLLREPEPLIAERGTNKEGGGEKRITPPQRATKRKTENDKPSAAEGFRLARRRGRDCTAILEKIAIGEPPPRAACERGRGRRQQFLSGGWVAMELGFC</sequence>
<feature type="compositionally biased region" description="Basic and acidic residues" evidence="1">
    <location>
        <begin position="39"/>
        <end position="50"/>
    </location>
</feature>
<evidence type="ECO:0000256" key="1">
    <source>
        <dbReference type="SAM" id="MobiDB-lite"/>
    </source>
</evidence>
<comment type="caution">
    <text evidence="2">The sequence shown here is derived from an EMBL/GenBank/DDBJ whole genome shotgun (WGS) entry which is preliminary data.</text>
</comment>
<protein>
    <submittedName>
        <fullName evidence="2">Uncharacterized protein</fullName>
    </submittedName>
</protein>
<feature type="region of interest" description="Disordered" evidence="1">
    <location>
        <begin position="36"/>
        <end position="71"/>
    </location>
</feature>
<reference evidence="3" key="1">
    <citation type="submission" date="2017-09" db="EMBL/GenBank/DDBJ databases">
        <title>Depth-based differentiation of microbial function through sediment-hosted aquifers and enrichment of novel symbionts in the deep terrestrial subsurface.</title>
        <authorList>
            <person name="Probst A.J."/>
            <person name="Ladd B."/>
            <person name="Jarett J.K."/>
            <person name="Geller-Mcgrath D.E."/>
            <person name="Sieber C.M.K."/>
            <person name="Emerson J.B."/>
            <person name="Anantharaman K."/>
            <person name="Thomas B.C."/>
            <person name="Malmstrom R."/>
            <person name="Stieglmeier M."/>
            <person name="Klingl A."/>
            <person name="Woyke T."/>
            <person name="Ryan C.M."/>
            <person name="Banfield J.F."/>
        </authorList>
    </citation>
    <scope>NUCLEOTIDE SEQUENCE [LARGE SCALE GENOMIC DNA]</scope>
</reference>
<evidence type="ECO:0000313" key="2">
    <source>
        <dbReference type="EMBL" id="PJC27964.1"/>
    </source>
</evidence>